<protein>
    <recommendedName>
        <fullName evidence="13">Nuclear export mediator factor NEMF</fullName>
    </recommendedName>
</protein>
<dbReference type="InterPro" id="IPR021846">
    <property type="entry name" value="NFACT-C"/>
</dbReference>
<dbReference type="PANTHER" id="PTHR15239:SF6">
    <property type="entry name" value="RIBOSOME QUALITY CONTROL COMPLEX SUBUNIT NEMF"/>
    <property type="match status" value="1"/>
</dbReference>
<sequence length="1132" mass="128611">MKSRFSTIDIASIIKELIGFLCMRVINVYDIDNKTYLIKLGKQEDKATILIESGIRIHSTEFDWPKNPAPSGFSMKMRKHIRGRRLECVTQLGVDRMVDLQFGSGEAAYHVIVELYDRGNIVLTDFEYLILNILRPRTDNSQDVRFAVRETYPIASAKEHEIPTEERLREIILGAKEDDSLKKVLIPQLDYGPALIENCLIGARFANNVKIGKGFNLANDISRLMSALNEAEELFVKLQSQPSKGYIIQKAEKKPIAKQGEEEQLLIYDEFHPMMFRQNEKQRYVEFDTFNKAVDEFFSKMESQKLDTKALQQEKAALKKLENIKKDHEKRVQELQKEQDVDKLKGQLIEMNLQLVDHALLIVRSGIANQLDWTEIKSIIKEATMDGDPVATAIKDLKFNTNHMTMLLKNPYMCSDEEDNDDDERIKPMKVDIDLSLSAYANSRKYFEKKKQASHKEQKTIDASAKALKSAERKTMEALKEVATAVSINKARKTYWFEKFLWFISSENYLVIGGRDSQQNEIIVKKHLRPGDLYVHADLHGASSCIIKNPTGESVPPKTLNEAGTMAICNSAAWDAKVVTSAWWVYHDQVSKTAPSGEYLTTGSFMIRGKKNYLPPSYLVYGFAIMFKLEDGSIVRHAGERRVRTADEDEMSVADSMAAESEATIETNSDNEMDNGDDSINEDKSDEDDDDKVCDEDCDGKLENRNAINDQDSQKDESENDNLEADDTEEDSLQTRTKISRDLNMLEEQSQKDQDGKTNSGREEVDMAFPDTMINLQHVKGDKFELSRSHADSSRTSESEPFYLGDDMPVTFGEKPANTKAKLSAKQRREMKKALKAQQQHDVDNDESEKVQVSKSSLELEHEQQGRGEERRKEENVEPIDQQQQQQQKRGHKGKLKKMKEKYKDQDEEERNLRMEILASAGLKKEDKKKGKKNKDKVKGHNPFGSDKGRPQSGMGQSKGGKGPQQVGKGLAQNYGRKLELVDIVIKDVEDIKIENGEHRAEDVASISINMKGEKEVEDDKEEEDLQTTSEDKKILDSLSGIPHPDDELLYAVPVCAPYTCLTHYKYKAKLLPGSTKKGKAAKIALNMFVHDKQASSREKDLLKILKDIDISRNFPGKVKVAAANLHKQKRH</sequence>
<feature type="region of interest" description="Disordered" evidence="8">
    <location>
        <begin position="643"/>
        <end position="770"/>
    </location>
</feature>
<organism evidence="11 12">
    <name type="scientific">Potamilus streckersoni</name>
    <dbReference type="NCBI Taxonomy" id="2493646"/>
    <lineage>
        <taxon>Eukaryota</taxon>
        <taxon>Metazoa</taxon>
        <taxon>Spiralia</taxon>
        <taxon>Lophotrochozoa</taxon>
        <taxon>Mollusca</taxon>
        <taxon>Bivalvia</taxon>
        <taxon>Autobranchia</taxon>
        <taxon>Heteroconchia</taxon>
        <taxon>Palaeoheterodonta</taxon>
        <taxon>Unionida</taxon>
        <taxon>Unionoidea</taxon>
        <taxon>Unionidae</taxon>
        <taxon>Ambleminae</taxon>
        <taxon>Lampsilini</taxon>
        <taxon>Potamilus</taxon>
    </lineage>
</organism>
<reference evidence="11" key="3">
    <citation type="submission" date="2023-05" db="EMBL/GenBank/DDBJ databases">
        <authorList>
            <person name="Smith C.H."/>
        </authorList>
    </citation>
    <scope>NUCLEOTIDE SEQUENCE</scope>
    <source>
        <strain evidence="11">CHS0354</strain>
        <tissue evidence="11">Mantle</tissue>
    </source>
</reference>
<feature type="domain" description="NFACT protein C-terminal" evidence="10">
    <location>
        <begin position="1031"/>
        <end position="1121"/>
    </location>
</feature>
<evidence type="ECO:0000256" key="4">
    <source>
        <dbReference type="ARBA" id="ARBA00022490"/>
    </source>
</evidence>
<feature type="compositionally biased region" description="Basic residues" evidence="8">
    <location>
        <begin position="930"/>
        <end position="940"/>
    </location>
</feature>
<feature type="compositionally biased region" description="Basic and acidic residues" evidence="8">
    <location>
        <begin position="749"/>
        <end position="765"/>
    </location>
</feature>
<keyword evidence="6" id="KW-0539">Nucleus</keyword>
<proteinExistence type="inferred from homology"/>
<dbReference type="GO" id="GO:1990112">
    <property type="term" value="C:RQC complex"/>
    <property type="evidence" value="ECO:0007669"/>
    <property type="project" value="TreeGrafter"/>
</dbReference>
<evidence type="ECO:0000256" key="2">
    <source>
        <dbReference type="ARBA" id="ARBA00004496"/>
    </source>
</evidence>
<dbReference type="EMBL" id="JAEAOA010002357">
    <property type="protein sequence ID" value="KAK3587746.1"/>
    <property type="molecule type" value="Genomic_DNA"/>
</dbReference>
<dbReference type="GO" id="GO:0005634">
    <property type="term" value="C:nucleus"/>
    <property type="evidence" value="ECO:0007669"/>
    <property type="project" value="UniProtKB-SubCell"/>
</dbReference>
<dbReference type="GO" id="GO:0072344">
    <property type="term" value="P:rescue of stalled ribosome"/>
    <property type="evidence" value="ECO:0007669"/>
    <property type="project" value="TreeGrafter"/>
</dbReference>
<dbReference type="Pfam" id="PF11923">
    <property type="entry name" value="NFACT-C"/>
    <property type="match status" value="1"/>
</dbReference>
<dbReference type="PANTHER" id="PTHR15239">
    <property type="entry name" value="NUCLEAR EXPORT MEDIATOR FACTOR NEMF"/>
    <property type="match status" value="1"/>
</dbReference>
<dbReference type="Gene3D" id="2.30.310.10">
    <property type="entry name" value="ibrinogen binding protein from staphylococcus aureus domain"/>
    <property type="match status" value="1"/>
</dbReference>
<reference evidence="11" key="2">
    <citation type="journal article" date="2021" name="Genome Biol. Evol.">
        <title>Developing a high-quality reference genome for a parasitic bivalve with doubly uniparental inheritance (Bivalvia: Unionida).</title>
        <authorList>
            <person name="Smith C.H."/>
        </authorList>
    </citation>
    <scope>NUCLEOTIDE SEQUENCE</scope>
    <source>
        <strain evidence="11">CHS0354</strain>
        <tissue evidence="11">Mantle</tissue>
    </source>
</reference>
<dbReference type="GO" id="GO:0005737">
    <property type="term" value="C:cytoplasm"/>
    <property type="evidence" value="ECO:0007669"/>
    <property type="project" value="UniProtKB-SubCell"/>
</dbReference>
<dbReference type="InterPro" id="IPR008532">
    <property type="entry name" value="NFACT_RNA-bd"/>
</dbReference>
<gene>
    <name evidence="11" type="ORF">CHS0354_042701</name>
</gene>
<accession>A0AAE0VRV4</accession>
<evidence type="ECO:0000256" key="3">
    <source>
        <dbReference type="ARBA" id="ARBA00008318"/>
    </source>
</evidence>
<evidence type="ECO:0000313" key="11">
    <source>
        <dbReference type="EMBL" id="KAK3587746.1"/>
    </source>
</evidence>
<evidence type="ECO:0000256" key="5">
    <source>
        <dbReference type="ARBA" id="ARBA00023054"/>
    </source>
</evidence>
<comment type="similarity">
    <text evidence="3">Belongs to the NEMF family.</text>
</comment>
<dbReference type="Pfam" id="PF05670">
    <property type="entry name" value="NFACT-R_1"/>
    <property type="match status" value="1"/>
</dbReference>
<dbReference type="Proteomes" id="UP001195483">
    <property type="component" value="Unassembled WGS sequence"/>
</dbReference>
<dbReference type="FunFam" id="2.30.310.10:FF:000001">
    <property type="entry name" value="Nuclear export mediator factor Nemf"/>
    <property type="match status" value="1"/>
</dbReference>
<feature type="compositionally biased region" description="Basic residues" evidence="8">
    <location>
        <begin position="889"/>
        <end position="901"/>
    </location>
</feature>
<feature type="compositionally biased region" description="Acidic residues" evidence="8">
    <location>
        <begin position="669"/>
        <end position="698"/>
    </location>
</feature>
<keyword evidence="4" id="KW-0963">Cytoplasm</keyword>
<feature type="compositionally biased region" description="Basic and acidic residues" evidence="8">
    <location>
        <begin position="784"/>
        <end position="798"/>
    </location>
</feature>
<dbReference type="Pfam" id="PF05833">
    <property type="entry name" value="NFACT_N"/>
    <property type="match status" value="1"/>
</dbReference>
<feature type="coiled-coil region" evidence="7">
    <location>
        <begin position="301"/>
        <end position="345"/>
    </location>
</feature>
<dbReference type="GO" id="GO:0043023">
    <property type="term" value="F:ribosomal large subunit binding"/>
    <property type="evidence" value="ECO:0007669"/>
    <property type="project" value="TreeGrafter"/>
</dbReference>
<evidence type="ECO:0000256" key="6">
    <source>
        <dbReference type="ARBA" id="ARBA00023242"/>
    </source>
</evidence>
<comment type="subcellular location">
    <subcellularLocation>
        <location evidence="2">Cytoplasm</location>
    </subcellularLocation>
    <subcellularLocation>
        <location evidence="1">Nucleus</location>
    </subcellularLocation>
</comment>
<dbReference type="InterPro" id="IPR051608">
    <property type="entry name" value="RQC_Subunit_NEMF"/>
</dbReference>
<feature type="compositionally biased region" description="Basic residues" evidence="8">
    <location>
        <begin position="823"/>
        <end position="835"/>
    </location>
</feature>
<keyword evidence="12" id="KW-1185">Reference proteome</keyword>
<evidence type="ECO:0000256" key="8">
    <source>
        <dbReference type="SAM" id="MobiDB-lite"/>
    </source>
</evidence>
<dbReference type="AlphaFoldDB" id="A0AAE0VRV4"/>
<dbReference type="GO" id="GO:1990116">
    <property type="term" value="P:ribosome-associated ubiquitin-dependent protein catabolic process"/>
    <property type="evidence" value="ECO:0007669"/>
    <property type="project" value="TreeGrafter"/>
</dbReference>
<name>A0AAE0VRV4_9BIVA</name>
<evidence type="ECO:0008006" key="13">
    <source>
        <dbReference type="Google" id="ProtNLM"/>
    </source>
</evidence>
<comment type="caution">
    <text evidence="11">The sequence shown here is derived from an EMBL/GenBank/DDBJ whole genome shotgun (WGS) entry which is preliminary data.</text>
</comment>
<evidence type="ECO:0000313" key="12">
    <source>
        <dbReference type="Proteomes" id="UP001195483"/>
    </source>
</evidence>
<feature type="compositionally biased region" description="Acidic residues" evidence="8">
    <location>
        <begin position="718"/>
        <end position="732"/>
    </location>
</feature>
<evidence type="ECO:0000256" key="1">
    <source>
        <dbReference type="ARBA" id="ARBA00004123"/>
    </source>
</evidence>
<reference evidence="11" key="1">
    <citation type="journal article" date="2021" name="Genome Biol. Evol.">
        <title>A High-Quality Reference Genome for a Parasitic Bivalve with Doubly Uniparental Inheritance (Bivalvia: Unionida).</title>
        <authorList>
            <person name="Smith C.H."/>
        </authorList>
    </citation>
    <scope>NUCLEOTIDE SEQUENCE</scope>
    <source>
        <strain evidence="11">CHS0354</strain>
    </source>
</reference>
<feature type="compositionally biased region" description="Basic and acidic residues" evidence="8">
    <location>
        <begin position="839"/>
        <end position="876"/>
    </location>
</feature>
<feature type="region of interest" description="Disordered" evidence="8">
    <location>
        <begin position="784"/>
        <end position="971"/>
    </location>
</feature>
<keyword evidence="5 7" id="KW-0175">Coiled coil</keyword>
<evidence type="ECO:0000259" key="10">
    <source>
        <dbReference type="Pfam" id="PF11923"/>
    </source>
</evidence>
<evidence type="ECO:0000256" key="7">
    <source>
        <dbReference type="SAM" id="Coils"/>
    </source>
</evidence>
<dbReference type="GO" id="GO:0000049">
    <property type="term" value="F:tRNA binding"/>
    <property type="evidence" value="ECO:0007669"/>
    <property type="project" value="TreeGrafter"/>
</dbReference>
<evidence type="ECO:0000259" key="9">
    <source>
        <dbReference type="Pfam" id="PF05670"/>
    </source>
</evidence>
<feature type="domain" description="NFACT RNA-binding" evidence="9">
    <location>
        <begin position="499"/>
        <end position="609"/>
    </location>
</feature>